<accession>A0ABR2JVS8</accession>
<dbReference type="PANTHER" id="PTHR46115">
    <property type="entry name" value="THIOREDOXIN-LIKE PROTEIN 1"/>
    <property type="match status" value="1"/>
</dbReference>
<evidence type="ECO:0000313" key="4">
    <source>
        <dbReference type="EMBL" id="KAK8882531.1"/>
    </source>
</evidence>
<comment type="similarity">
    <text evidence="2">Belongs to the thioredoxin family.</text>
</comment>
<dbReference type="PROSITE" id="PS51352">
    <property type="entry name" value="THIOREDOXIN_2"/>
    <property type="match status" value="1"/>
</dbReference>
<proteinExistence type="inferred from homology"/>
<dbReference type="Gene3D" id="3.40.30.10">
    <property type="entry name" value="Glutaredoxin"/>
    <property type="match status" value="1"/>
</dbReference>
<gene>
    <name evidence="4" type="ORF">M9Y10_045173</name>
</gene>
<keyword evidence="1" id="KW-1015">Disulfide bond</keyword>
<dbReference type="Proteomes" id="UP001470230">
    <property type="component" value="Unassembled WGS sequence"/>
</dbReference>
<dbReference type="PROSITE" id="PS00194">
    <property type="entry name" value="THIOREDOXIN_1"/>
    <property type="match status" value="1"/>
</dbReference>
<organism evidence="4 5">
    <name type="scientific">Tritrichomonas musculus</name>
    <dbReference type="NCBI Taxonomy" id="1915356"/>
    <lineage>
        <taxon>Eukaryota</taxon>
        <taxon>Metamonada</taxon>
        <taxon>Parabasalia</taxon>
        <taxon>Tritrichomonadida</taxon>
        <taxon>Tritrichomonadidae</taxon>
        <taxon>Tritrichomonas</taxon>
    </lineage>
</organism>
<dbReference type="SUPFAM" id="SSF52833">
    <property type="entry name" value="Thioredoxin-like"/>
    <property type="match status" value="1"/>
</dbReference>
<evidence type="ECO:0000313" key="5">
    <source>
        <dbReference type="Proteomes" id="UP001470230"/>
    </source>
</evidence>
<sequence length="115" mass="12860">MHPSNLEVLPPNTTIDDFNKRILSAPGLVVVDFFATWCPPCQRLVTELPNIANENQNVTFIKVNVEENNVISTAYKVTSIPHIAFLKNNNGTPQLLDTVVGFNLPKIKQNISQFK</sequence>
<dbReference type="CDD" id="cd02947">
    <property type="entry name" value="TRX_family"/>
    <property type="match status" value="1"/>
</dbReference>
<name>A0ABR2JVS8_9EUKA</name>
<keyword evidence="5" id="KW-1185">Reference proteome</keyword>
<evidence type="ECO:0000256" key="1">
    <source>
        <dbReference type="ARBA" id="ARBA00023157"/>
    </source>
</evidence>
<reference evidence="4 5" key="1">
    <citation type="submission" date="2024-04" db="EMBL/GenBank/DDBJ databases">
        <title>Tritrichomonas musculus Genome.</title>
        <authorList>
            <person name="Alves-Ferreira E."/>
            <person name="Grigg M."/>
            <person name="Lorenzi H."/>
            <person name="Galac M."/>
        </authorList>
    </citation>
    <scope>NUCLEOTIDE SEQUENCE [LARGE SCALE GENOMIC DNA]</scope>
    <source>
        <strain evidence="4 5">EAF2021</strain>
    </source>
</reference>
<evidence type="ECO:0000256" key="2">
    <source>
        <dbReference type="PIRNR" id="PIRNR000077"/>
    </source>
</evidence>
<dbReference type="InterPro" id="IPR017937">
    <property type="entry name" value="Thioredoxin_CS"/>
</dbReference>
<dbReference type="InterPro" id="IPR013766">
    <property type="entry name" value="Thioredoxin_domain"/>
</dbReference>
<dbReference type="InterPro" id="IPR005746">
    <property type="entry name" value="Thioredoxin"/>
</dbReference>
<feature type="domain" description="Thioredoxin" evidence="3">
    <location>
        <begin position="1"/>
        <end position="115"/>
    </location>
</feature>
<dbReference type="PIRSF" id="PIRSF000077">
    <property type="entry name" value="Thioredoxin"/>
    <property type="match status" value="1"/>
</dbReference>
<dbReference type="EMBL" id="JAPFFF010000009">
    <property type="protein sequence ID" value="KAK8882531.1"/>
    <property type="molecule type" value="Genomic_DNA"/>
</dbReference>
<dbReference type="InterPro" id="IPR036249">
    <property type="entry name" value="Thioredoxin-like_sf"/>
</dbReference>
<evidence type="ECO:0000259" key="3">
    <source>
        <dbReference type="PROSITE" id="PS51352"/>
    </source>
</evidence>
<comment type="caution">
    <text evidence="4">The sequence shown here is derived from an EMBL/GenBank/DDBJ whole genome shotgun (WGS) entry which is preliminary data.</text>
</comment>
<dbReference type="Pfam" id="PF00085">
    <property type="entry name" value="Thioredoxin"/>
    <property type="match status" value="1"/>
</dbReference>
<protein>
    <recommendedName>
        <fullName evidence="2">Thioredoxin</fullName>
    </recommendedName>
</protein>